<dbReference type="PATRIC" id="fig|1705562.3.peg.2854"/>
<dbReference type="EMBL" id="LIUF01000002">
    <property type="protein sequence ID" value="KOX94011.1"/>
    <property type="molecule type" value="Genomic_DNA"/>
</dbReference>
<reference evidence="1 2" key="1">
    <citation type="submission" date="2015-08" db="EMBL/GenBank/DDBJ databases">
        <title>Genomes of Isolates from Cabo Rojo, PR.</title>
        <authorList>
            <person name="Sanchez-Nieves R.L."/>
            <person name="Montalvo-Rodriguez R."/>
        </authorList>
    </citation>
    <scope>NUCLEOTIDE SEQUENCE [LARGE SCALE GENOMIC DNA]</scope>
    <source>
        <strain evidence="1 2">SL3</strain>
    </source>
</reference>
<accession>A0A0M9AN23</accession>
<gene>
    <name evidence="1" type="ORF">AMS69_08840</name>
</gene>
<name>A0A0M9AN23_9EURY</name>
<keyword evidence="2" id="KW-1185">Reference proteome</keyword>
<dbReference type="InterPro" id="IPR027396">
    <property type="entry name" value="DsrEFH-like"/>
</dbReference>
<evidence type="ECO:0008006" key="3">
    <source>
        <dbReference type="Google" id="ProtNLM"/>
    </source>
</evidence>
<organism evidence="1 2">
    <name type="scientific">Haloarcula rubripromontorii</name>
    <dbReference type="NCBI Taxonomy" id="1705562"/>
    <lineage>
        <taxon>Archaea</taxon>
        <taxon>Methanobacteriati</taxon>
        <taxon>Methanobacteriota</taxon>
        <taxon>Stenosarchaea group</taxon>
        <taxon>Halobacteria</taxon>
        <taxon>Halobacteriales</taxon>
        <taxon>Haloarculaceae</taxon>
        <taxon>Haloarcula</taxon>
    </lineage>
</organism>
<dbReference type="STRING" id="1705562.AMS69_08840"/>
<dbReference type="OrthoDB" id="122708at2157"/>
<evidence type="ECO:0000313" key="2">
    <source>
        <dbReference type="Proteomes" id="UP000037729"/>
    </source>
</evidence>
<protein>
    <recommendedName>
        <fullName evidence="3">DsrE family protein</fullName>
    </recommendedName>
</protein>
<dbReference type="RefSeq" id="WP_053967685.1">
    <property type="nucleotide sequence ID" value="NZ_LIUF01000002.1"/>
</dbReference>
<evidence type="ECO:0000313" key="1">
    <source>
        <dbReference type="EMBL" id="KOX94011.1"/>
    </source>
</evidence>
<dbReference type="InterPro" id="IPR003787">
    <property type="entry name" value="Sulphur_relay_DsrE/F-like"/>
</dbReference>
<dbReference type="Proteomes" id="UP000037729">
    <property type="component" value="Unassembled WGS sequence"/>
</dbReference>
<dbReference type="AlphaFoldDB" id="A0A0M9AN23"/>
<dbReference type="SUPFAM" id="SSF75169">
    <property type="entry name" value="DsrEFH-like"/>
    <property type="match status" value="1"/>
</dbReference>
<proteinExistence type="predicted"/>
<comment type="caution">
    <text evidence="1">The sequence shown here is derived from an EMBL/GenBank/DDBJ whole genome shotgun (WGS) entry which is preliminary data.</text>
</comment>
<sequence>MTKAAIIILAGTEGHENLGRLANGLEAAAEFAQNDEDDLELIFDGAGTQWIPELEDEDSDYHELYQSLKDDVAVCDYCSGAFGVEDAVADAGLVTLDDHDGHPSIRSLVDDDYEVITF</sequence>
<dbReference type="Pfam" id="PF02635">
    <property type="entry name" value="DsrE"/>
    <property type="match status" value="1"/>
</dbReference>